<keyword evidence="1" id="KW-0812">Transmembrane</keyword>
<dbReference type="Proteomes" id="UP000447355">
    <property type="component" value="Unassembled WGS sequence"/>
</dbReference>
<name>A0A845GTR3_9BURK</name>
<accession>A0A845GTR3</accession>
<evidence type="ECO:0000313" key="3">
    <source>
        <dbReference type="EMBL" id="MYM96057.1"/>
    </source>
</evidence>
<evidence type="ECO:0000313" key="4">
    <source>
        <dbReference type="Proteomes" id="UP000447355"/>
    </source>
</evidence>
<gene>
    <name evidence="3" type="ORF">GTP90_19530</name>
</gene>
<feature type="transmembrane region" description="Helical" evidence="1">
    <location>
        <begin position="12"/>
        <end position="30"/>
    </location>
</feature>
<comment type="caution">
    <text evidence="3">The sequence shown here is derived from an EMBL/GenBank/DDBJ whole genome shotgun (WGS) entry which is preliminary data.</text>
</comment>
<sequence>GTVRGWPRFAQWRLAAGLLLACGLGLLLWLPEGQRDAGTRYATALGEHRQLALADGSQLTLNTDTRLRATARHVWLDRGEAYFDIAHDAAHPFVIEAGASRITVLGTRFSVRRDGDAARVVVSQGRVLVHAGDASVQLTPDQAATASASRIERASLTPQGTAQQLAWREGRLVLDRMTLAQAAAEFNRYNQRKLVISDPAAARIVVGGSFSPTNLDGFVRLLERGFGLRARRDGEQIDIAY</sequence>
<evidence type="ECO:0000259" key="2">
    <source>
        <dbReference type="Pfam" id="PF04773"/>
    </source>
</evidence>
<dbReference type="InterPro" id="IPR006860">
    <property type="entry name" value="FecR"/>
</dbReference>
<organism evidence="3 4">
    <name type="scientific">Duganella vulcania</name>
    <dbReference type="NCBI Taxonomy" id="2692166"/>
    <lineage>
        <taxon>Bacteria</taxon>
        <taxon>Pseudomonadati</taxon>
        <taxon>Pseudomonadota</taxon>
        <taxon>Betaproteobacteria</taxon>
        <taxon>Burkholderiales</taxon>
        <taxon>Oxalobacteraceae</taxon>
        <taxon>Telluria group</taxon>
        <taxon>Duganella</taxon>
    </lineage>
</organism>
<keyword evidence="1" id="KW-0472">Membrane</keyword>
<dbReference type="InterPro" id="IPR012373">
    <property type="entry name" value="Ferrdict_sens_TM"/>
</dbReference>
<dbReference type="PANTHER" id="PTHR30273">
    <property type="entry name" value="PERIPLASMIC SIGNAL SENSOR AND SIGMA FACTOR ACTIVATOR FECR-RELATED"/>
    <property type="match status" value="1"/>
</dbReference>
<feature type="non-terminal residue" evidence="3">
    <location>
        <position position="1"/>
    </location>
</feature>
<dbReference type="Gene3D" id="3.55.50.30">
    <property type="match status" value="1"/>
</dbReference>
<dbReference type="EMBL" id="WWCX01000038">
    <property type="protein sequence ID" value="MYM96057.1"/>
    <property type="molecule type" value="Genomic_DNA"/>
</dbReference>
<protein>
    <recommendedName>
        <fullName evidence="2">FecR protein domain-containing protein</fullName>
    </recommendedName>
</protein>
<feature type="domain" description="FecR protein" evidence="2">
    <location>
        <begin position="40"/>
        <end position="127"/>
    </location>
</feature>
<dbReference type="AlphaFoldDB" id="A0A845GTR3"/>
<dbReference type="Pfam" id="PF04773">
    <property type="entry name" value="FecR"/>
    <property type="match status" value="1"/>
</dbReference>
<dbReference type="PANTHER" id="PTHR30273:SF2">
    <property type="entry name" value="PROTEIN FECR"/>
    <property type="match status" value="1"/>
</dbReference>
<keyword evidence="1" id="KW-1133">Transmembrane helix</keyword>
<reference evidence="3" key="1">
    <citation type="submission" date="2019-12" db="EMBL/GenBank/DDBJ databases">
        <title>Novel species isolated from a subtropical stream in China.</title>
        <authorList>
            <person name="Lu H."/>
        </authorList>
    </citation>
    <scope>NUCLEOTIDE SEQUENCE [LARGE SCALE GENOMIC DNA]</scope>
    <source>
        <strain evidence="3">FT81W</strain>
    </source>
</reference>
<dbReference type="GO" id="GO:0016989">
    <property type="term" value="F:sigma factor antagonist activity"/>
    <property type="evidence" value="ECO:0007669"/>
    <property type="project" value="TreeGrafter"/>
</dbReference>
<proteinExistence type="predicted"/>
<evidence type="ECO:0000256" key="1">
    <source>
        <dbReference type="SAM" id="Phobius"/>
    </source>
</evidence>
<dbReference type="Gene3D" id="2.60.120.1440">
    <property type="match status" value="1"/>
</dbReference>
<dbReference type="RefSeq" id="WP_161085134.1">
    <property type="nucleotide sequence ID" value="NZ_WWCX01000038.1"/>
</dbReference>